<dbReference type="InterPro" id="IPR017900">
    <property type="entry name" value="4Fe4S_Fe_S_CS"/>
</dbReference>
<comment type="caution">
    <text evidence="11">The sequence shown here is derived from an EMBL/GenBank/DDBJ whole genome shotgun (WGS) entry which is preliminary data.</text>
</comment>
<reference evidence="11" key="1">
    <citation type="submission" date="2021-05" db="EMBL/GenBank/DDBJ databases">
        <title>Energy efficiency and biological interactions define the core microbiome of deep oligotrophic groundwater.</title>
        <authorList>
            <person name="Mehrshad M."/>
            <person name="Lopez-Fernandez M."/>
            <person name="Bell E."/>
            <person name="Bernier-Latmani R."/>
            <person name="Bertilsson S."/>
            <person name="Dopson M."/>
        </authorList>
    </citation>
    <scope>NUCLEOTIDE SEQUENCE</scope>
    <source>
        <strain evidence="11">Modern_marine.mb.64</strain>
    </source>
</reference>
<dbReference type="NCBIfam" id="TIGR02494">
    <property type="entry name" value="PFLE_PFLC"/>
    <property type="match status" value="1"/>
</dbReference>
<dbReference type="InterPro" id="IPR058240">
    <property type="entry name" value="rSAM_sf"/>
</dbReference>
<keyword evidence="7" id="KW-0408">Iron</keyword>
<keyword evidence="4" id="KW-0949">S-adenosyl-L-methionine</keyword>
<keyword evidence="6" id="KW-0560">Oxidoreductase</keyword>
<keyword evidence="8" id="KW-0411">Iron-sulfur</keyword>
<dbReference type="Pfam" id="PF13353">
    <property type="entry name" value="Fer4_12"/>
    <property type="match status" value="1"/>
</dbReference>
<dbReference type="PANTHER" id="PTHR30352:SF4">
    <property type="entry name" value="PYRUVATE FORMATE-LYASE 2-ACTIVATING ENZYME"/>
    <property type="match status" value="1"/>
</dbReference>
<dbReference type="GO" id="GO:0046872">
    <property type="term" value="F:metal ion binding"/>
    <property type="evidence" value="ECO:0007669"/>
    <property type="project" value="UniProtKB-KW"/>
</dbReference>
<dbReference type="EMBL" id="JAHJDP010000032">
    <property type="protein sequence ID" value="MBU2690482.1"/>
    <property type="molecule type" value="Genomic_DNA"/>
</dbReference>
<comment type="cofactor">
    <cofactor evidence="1">
        <name>[4Fe-4S] cluster</name>
        <dbReference type="ChEBI" id="CHEBI:49883"/>
    </cofactor>
</comment>
<dbReference type="InterPro" id="IPR017896">
    <property type="entry name" value="4Fe4S_Fe-S-bd"/>
</dbReference>
<proteinExistence type="inferred from homology"/>
<evidence type="ECO:0000256" key="8">
    <source>
        <dbReference type="ARBA" id="ARBA00023014"/>
    </source>
</evidence>
<dbReference type="Pfam" id="PF04055">
    <property type="entry name" value="Radical_SAM"/>
    <property type="match status" value="1"/>
</dbReference>
<dbReference type="Gene3D" id="3.20.20.70">
    <property type="entry name" value="Aldolase class I"/>
    <property type="match status" value="1"/>
</dbReference>
<dbReference type="Proteomes" id="UP000777784">
    <property type="component" value="Unassembled WGS sequence"/>
</dbReference>
<organism evidence="11 12">
    <name type="scientific">Eiseniibacteriota bacterium</name>
    <dbReference type="NCBI Taxonomy" id="2212470"/>
    <lineage>
        <taxon>Bacteria</taxon>
        <taxon>Candidatus Eiseniibacteriota</taxon>
    </lineage>
</organism>
<dbReference type="SFLD" id="SFLDG01066">
    <property type="entry name" value="organic_radical-activating_enz"/>
    <property type="match status" value="1"/>
</dbReference>
<dbReference type="PROSITE" id="PS01087">
    <property type="entry name" value="RADICAL_ACTIVATING"/>
    <property type="match status" value="1"/>
</dbReference>
<protein>
    <submittedName>
        <fullName evidence="11">Glycyl-radical enzyme activating protein</fullName>
    </submittedName>
</protein>
<dbReference type="SFLD" id="SFLDS00029">
    <property type="entry name" value="Radical_SAM"/>
    <property type="match status" value="1"/>
</dbReference>
<dbReference type="PROSITE" id="PS51918">
    <property type="entry name" value="RADICAL_SAM"/>
    <property type="match status" value="1"/>
</dbReference>
<dbReference type="InterPro" id="IPR013785">
    <property type="entry name" value="Aldolase_TIM"/>
</dbReference>
<dbReference type="SUPFAM" id="SSF54862">
    <property type="entry name" value="4Fe-4S ferredoxins"/>
    <property type="match status" value="1"/>
</dbReference>
<gene>
    <name evidence="11" type="ORF">KJ970_06100</name>
</gene>
<evidence type="ECO:0000256" key="3">
    <source>
        <dbReference type="ARBA" id="ARBA00022485"/>
    </source>
</evidence>
<evidence type="ECO:0000256" key="6">
    <source>
        <dbReference type="ARBA" id="ARBA00023002"/>
    </source>
</evidence>
<keyword evidence="5" id="KW-0479">Metal-binding</keyword>
<dbReference type="GO" id="GO:0051539">
    <property type="term" value="F:4 iron, 4 sulfur cluster binding"/>
    <property type="evidence" value="ECO:0007669"/>
    <property type="project" value="UniProtKB-KW"/>
</dbReference>
<dbReference type="InterPro" id="IPR012839">
    <property type="entry name" value="Organic_radical_activase"/>
</dbReference>
<dbReference type="PROSITE" id="PS00198">
    <property type="entry name" value="4FE4S_FER_1"/>
    <property type="match status" value="2"/>
</dbReference>
<feature type="domain" description="Radical SAM core" evidence="10">
    <location>
        <begin position="14"/>
        <end position="296"/>
    </location>
</feature>
<dbReference type="InterPro" id="IPR001989">
    <property type="entry name" value="Radical_activat_CS"/>
</dbReference>
<evidence type="ECO:0000256" key="1">
    <source>
        <dbReference type="ARBA" id="ARBA00001966"/>
    </source>
</evidence>
<evidence type="ECO:0000313" key="11">
    <source>
        <dbReference type="EMBL" id="MBU2690482.1"/>
    </source>
</evidence>
<dbReference type="PANTHER" id="PTHR30352">
    <property type="entry name" value="PYRUVATE FORMATE-LYASE-ACTIVATING ENZYME"/>
    <property type="match status" value="1"/>
</dbReference>
<dbReference type="Pfam" id="PF13237">
    <property type="entry name" value="Fer4_10"/>
    <property type="match status" value="1"/>
</dbReference>
<name>A0A948RVX8_UNCEI</name>
<dbReference type="InterPro" id="IPR034457">
    <property type="entry name" value="Organic_radical-activating"/>
</dbReference>
<evidence type="ECO:0000256" key="4">
    <source>
        <dbReference type="ARBA" id="ARBA00022691"/>
    </source>
</evidence>
<dbReference type="InterPro" id="IPR040074">
    <property type="entry name" value="BssD/PflA/YjjW"/>
</dbReference>
<dbReference type="AlphaFoldDB" id="A0A948RVX8"/>
<feature type="domain" description="4Fe-4S ferredoxin-type" evidence="9">
    <location>
        <begin position="75"/>
        <end position="104"/>
    </location>
</feature>
<dbReference type="SUPFAM" id="SSF102114">
    <property type="entry name" value="Radical SAM enzymes"/>
    <property type="match status" value="1"/>
</dbReference>
<evidence type="ECO:0000256" key="7">
    <source>
        <dbReference type="ARBA" id="ARBA00023004"/>
    </source>
</evidence>
<dbReference type="SFLD" id="SFLDG01118">
    <property type="entry name" value="activating_enzymes__group_2"/>
    <property type="match status" value="1"/>
</dbReference>
<evidence type="ECO:0000313" key="12">
    <source>
        <dbReference type="Proteomes" id="UP000777784"/>
    </source>
</evidence>
<accession>A0A948RVX8</accession>
<keyword evidence="3" id="KW-0004">4Fe-4S</keyword>
<evidence type="ECO:0000256" key="2">
    <source>
        <dbReference type="ARBA" id="ARBA00009777"/>
    </source>
</evidence>
<dbReference type="PIRSF" id="PIRSF000371">
    <property type="entry name" value="PFL_act_enz"/>
    <property type="match status" value="1"/>
</dbReference>
<comment type="similarity">
    <text evidence="2">Belongs to the organic radical-activating enzymes family.</text>
</comment>
<sequence>MTGTCFDIKRYAIHDGPGIRTTVFLKGCPLDCPWCHNPEGKSREREILLIPDRCIECGACLEVCPTSSIVRKGDTIETQTRLCTQCGQCVEVCPSEARRHIGWEISVPELMNRILRDRPFFEESNGGVTFSGGEPFYQPEFLLACLASCREHGLHTAVDTSGFVAKSVLMDSAPLIDLYLFDLKTANDECHRSWTGVSVIPILENLRILDEMDNEVWIRIPLIPGLNDDAPALASLGEFLLSLKRKHPITILPYHMVGSDKARRLLGSMKSFRQFEHPSIETIRRMRDHLASLGLDLQF</sequence>
<evidence type="ECO:0000259" key="9">
    <source>
        <dbReference type="PROSITE" id="PS51379"/>
    </source>
</evidence>
<feature type="domain" description="4Fe-4S ferredoxin-type" evidence="9">
    <location>
        <begin position="45"/>
        <end position="74"/>
    </location>
</feature>
<dbReference type="GO" id="GO:0016491">
    <property type="term" value="F:oxidoreductase activity"/>
    <property type="evidence" value="ECO:0007669"/>
    <property type="project" value="UniProtKB-KW"/>
</dbReference>
<evidence type="ECO:0000256" key="5">
    <source>
        <dbReference type="ARBA" id="ARBA00022723"/>
    </source>
</evidence>
<dbReference type="Gene3D" id="3.30.70.20">
    <property type="match status" value="1"/>
</dbReference>
<dbReference type="PROSITE" id="PS51379">
    <property type="entry name" value="4FE4S_FER_2"/>
    <property type="match status" value="2"/>
</dbReference>
<evidence type="ECO:0000259" key="10">
    <source>
        <dbReference type="PROSITE" id="PS51918"/>
    </source>
</evidence>
<dbReference type="InterPro" id="IPR007197">
    <property type="entry name" value="rSAM"/>
</dbReference>